<dbReference type="GO" id="GO:0008270">
    <property type="term" value="F:zinc ion binding"/>
    <property type="evidence" value="ECO:0007669"/>
    <property type="project" value="UniProtKB-KW"/>
</dbReference>
<keyword evidence="1" id="KW-0863">Zinc-finger</keyword>
<dbReference type="Proteomes" id="UP000289738">
    <property type="component" value="Chromosome A09"/>
</dbReference>
<feature type="region of interest" description="Disordered" evidence="3">
    <location>
        <begin position="204"/>
        <end position="234"/>
    </location>
</feature>
<accession>A0A445BDM8</accession>
<comment type="caution">
    <text evidence="5">The sequence shown here is derived from an EMBL/GenBank/DDBJ whole genome shotgun (WGS) entry which is preliminary data.</text>
</comment>
<evidence type="ECO:0000256" key="1">
    <source>
        <dbReference type="PROSITE-ProRule" id="PRU00042"/>
    </source>
</evidence>
<sequence>MHLTLDTFCFYPNSFIVLSPATMADYRESHSSSHENITGNGGTIKNCNVTLFSLSSSKSTSNGTITTTDPLHPVTINRSSNNSEPTSGINQLDLNQKLKEKRTGGCDDNDYVNPSFIHHSSSSSSKGANVSDYVTKETLKTHQVENAACPMKESLIWPKQNLKRYDHDFLFKKIDGSSVSENIFEKVVLRPQGGVGRGIRTVYHNNNNNNEPIKNNINQQHHHHNDSDNNNNQKKIIDDVVVNEGEDGRIKSLPYKKNGPYTCSKCMAIFETSQKFAAHTASHYKHESKAQRMKRQMAKMMRRNKKRARELKQQQMKDFEKREGGESALQVEVEVEDQAQNNNNNINNYDAPPGFDIRFGDDKIKMEPFP</sequence>
<gene>
    <name evidence="5" type="ORF">Ahy_A09g041743</name>
</gene>
<dbReference type="PROSITE" id="PS50157">
    <property type="entry name" value="ZINC_FINGER_C2H2_2"/>
    <property type="match status" value="1"/>
</dbReference>
<name>A0A445BDM8_ARAHY</name>
<dbReference type="PANTHER" id="PTHR16148">
    <property type="entry name" value="NF-KAPPA-B-REPRESSING FACTOR-RELATED"/>
    <property type="match status" value="1"/>
</dbReference>
<feature type="compositionally biased region" description="Basic and acidic residues" evidence="3">
    <location>
        <begin position="358"/>
        <end position="370"/>
    </location>
</feature>
<feature type="domain" description="C2H2-type" evidence="4">
    <location>
        <begin position="261"/>
        <end position="288"/>
    </location>
</feature>
<evidence type="ECO:0000259" key="4">
    <source>
        <dbReference type="PROSITE" id="PS50157"/>
    </source>
</evidence>
<dbReference type="InterPro" id="IPR013087">
    <property type="entry name" value="Znf_C2H2_type"/>
</dbReference>
<feature type="region of interest" description="Disordered" evidence="3">
    <location>
        <begin position="62"/>
        <end position="89"/>
    </location>
</feature>
<evidence type="ECO:0000256" key="3">
    <source>
        <dbReference type="SAM" id="MobiDB-lite"/>
    </source>
</evidence>
<keyword evidence="2" id="KW-0175">Coiled coil</keyword>
<reference evidence="5 6" key="1">
    <citation type="submission" date="2019-01" db="EMBL/GenBank/DDBJ databases">
        <title>Sequencing of cultivated peanut Arachis hypogaea provides insights into genome evolution and oil improvement.</title>
        <authorList>
            <person name="Chen X."/>
        </authorList>
    </citation>
    <scope>NUCLEOTIDE SEQUENCE [LARGE SCALE GENOMIC DNA]</scope>
    <source>
        <strain evidence="6">cv. Fuhuasheng</strain>
        <tissue evidence="5">Leaves</tissue>
    </source>
</reference>
<evidence type="ECO:0000313" key="5">
    <source>
        <dbReference type="EMBL" id="RYR36784.1"/>
    </source>
</evidence>
<organism evidence="5 6">
    <name type="scientific">Arachis hypogaea</name>
    <name type="common">Peanut</name>
    <dbReference type="NCBI Taxonomy" id="3818"/>
    <lineage>
        <taxon>Eukaryota</taxon>
        <taxon>Viridiplantae</taxon>
        <taxon>Streptophyta</taxon>
        <taxon>Embryophyta</taxon>
        <taxon>Tracheophyta</taxon>
        <taxon>Spermatophyta</taxon>
        <taxon>Magnoliopsida</taxon>
        <taxon>eudicotyledons</taxon>
        <taxon>Gunneridae</taxon>
        <taxon>Pentapetalae</taxon>
        <taxon>rosids</taxon>
        <taxon>fabids</taxon>
        <taxon>Fabales</taxon>
        <taxon>Fabaceae</taxon>
        <taxon>Papilionoideae</taxon>
        <taxon>50 kb inversion clade</taxon>
        <taxon>dalbergioids sensu lato</taxon>
        <taxon>Dalbergieae</taxon>
        <taxon>Pterocarpus clade</taxon>
        <taxon>Arachis</taxon>
    </lineage>
</organism>
<dbReference type="AlphaFoldDB" id="A0A445BDM8"/>
<feature type="region of interest" description="Disordered" evidence="3">
    <location>
        <begin position="337"/>
        <end position="370"/>
    </location>
</feature>
<feature type="coiled-coil region" evidence="2">
    <location>
        <begin position="290"/>
        <end position="322"/>
    </location>
</feature>
<keyword evidence="1" id="KW-0862">Zinc</keyword>
<protein>
    <recommendedName>
        <fullName evidence="4">C2H2-type domain-containing protein</fullName>
    </recommendedName>
</protein>
<dbReference type="PANTHER" id="PTHR16148:SF14">
    <property type="entry name" value="MYND-TYPE DOMAIN-CONTAINING PROTEIN"/>
    <property type="match status" value="1"/>
</dbReference>
<proteinExistence type="predicted"/>
<feature type="compositionally biased region" description="Low complexity" evidence="3">
    <location>
        <begin position="205"/>
        <end position="219"/>
    </location>
</feature>
<keyword evidence="6" id="KW-1185">Reference proteome</keyword>
<feature type="compositionally biased region" description="Polar residues" evidence="3">
    <location>
        <begin position="76"/>
        <end position="89"/>
    </location>
</feature>
<evidence type="ECO:0000256" key="2">
    <source>
        <dbReference type="SAM" id="Coils"/>
    </source>
</evidence>
<evidence type="ECO:0000313" key="6">
    <source>
        <dbReference type="Proteomes" id="UP000289738"/>
    </source>
</evidence>
<dbReference type="PROSITE" id="PS00028">
    <property type="entry name" value="ZINC_FINGER_C2H2_1"/>
    <property type="match status" value="1"/>
</dbReference>
<keyword evidence="1" id="KW-0479">Metal-binding</keyword>
<dbReference type="EMBL" id="SDMP01000009">
    <property type="protein sequence ID" value="RYR36784.1"/>
    <property type="molecule type" value="Genomic_DNA"/>
</dbReference>